<dbReference type="AlphaFoldDB" id="A0A8H9GD38"/>
<protein>
    <submittedName>
        <fullName evidence="2">Uncharacterized protein</fullName>
    </submittedName>
</protein>
<name>A0A8H9GD38_9MICO</name>
<dbReference type="EMBL" id="JAFBCG010000001">
    <property type="protein sequence ID" value="MBM7802657.1"/>
    <property type="molecule type" value="Genomic_DNA"/>
</dbReference>
<feature type="signal peptide" evidence="1">
    <location>
        <begin position="1"/>
        <end position="28"/>
    </location>
</feature>
<reference evidence="3 5" key="3">
    <citation type="submission" date="2021-01" db="EMBL/GenBank/DDBJ databases">
        <title>Sequencing the genomes of 1000 actinobacteria strains.</title>
        <authorList>
            <person name="Klenk H.-P."/>
        </authorList>
    </citation>
    <scope>NUCLEOTIDE SEQUENCE [LARGE SCALE GENOMIC DNA]</scope>
    <source>
        <strain evidence="3 5">DSM 20542</strain>
    </source>
</reference>
<dbReference type="EMBL" id="BMOI01000016">
    <property type="protein sequence ID" value="GGL10388.1"/>
    <property type="molecule type" value="Genomic_DNA"/>
</dbReference>
<dbReference type="Proteomes" id="UP000648535">
    <property type="component" value="Unassembled WGS sequence"/>
</dbReference>
<reference evidence="2" key="1">
    <citation type="journal article" date="2014" name="Int. J. Syst. Evol. Microbiol.">
        <title>Complete genome sequence of Corynebacterium casei LMG S-19264T (=DSM 44701T), isolated from a smear-ripened cheese.</title>
        <authorList>
            <consortium name="US DOE Joint Genome Institute (JGI-PGF)"/>
            <person name="Walter F."/>
            <person name="Albersmeier A."/>
            <person name="Kalinowski J."/>
            <person name="Ruckert C."/>
        </authorList>
    </citation>
    <scope>NUCLEOTIDE SEQUENCE</scope>
    <source>
        <strain evidence="2">JCM 1480</strain>
    </source>
</reference>
<comment type="caution">
    <text evidence="2">The sequence shown here is derived from an EMBL/GenBank/DDBJ whole genome shotgun (WGS) entry which is preliminary data.</text>
</comment>
<organism evidence="2 4">
    <name type="scientific">Curtobacterium luteum</name>
    <dbReference type="NCBI Taxonomy" id="33881"/>
    <lineage>
        <taxon>Bacteria</taxon>
        <taxon>Bacillati</taxon>
        <taxon>Actinomycetota</taxon>
        <taxon>Actinomycetes</taxon>
        <taxon>Micrococcales</taxon>
        <taxon>Microbacteriaceae</taxon>
        <taxon>Curtobacterium</taxon>
    </lineage>
</organism>
<evidence type="ECO:0000313" key="2">
    <source>
        <dbReference type="EMBL" id="GGL10388.1"/>
    </source>
</evidence>
<evidence type="ECO:0000313" key="4">
    <source>
        <dbReference type="Proteomes" id="UP000648535"/>
    </source>
</evidence>
<accession>A0A8H9GD38</accession>
<sequence>MSNVKRALAGMGLVVALAGVGIVLPAAAAPAHAGPLVCHSWTETYTKKGCDKKTQICTAYIYHRICD</sequence>
<gene>
    <name evidence="2" type="ORF">GCM10009769_30590</name>
    <name evidence="3" type="ORF">JOE58_001908</name>
</gene>
<evidence type="ECO:0000313" key="3">
    <source>
        <dbReference type="EMBL" id="MBM7802657.1"/>
    </source>
</evidence>
<evidence type="ECO:0000313" key="5">
    <source>
        <dbReference type="Proteomes" id="UP000746584"/>
    </source>
</evidence>
<evidence type="ECO:0000256" key="1">
    <source>
        <dbReference type="SAM" id="SignalP"/>
    </source>
</evidence>
<proteinExistence type="predicted"/>
<reference evidence="2" key="2">
    <citation type="submission" date="2020-09" db="EMBL/GenBank/DDBJ databases">
        <authorList>
            <person name="Sun Q."/>
            <person name="Ohkuma M."/>
        </authorList>
    </citation>
    <scope>NUCLEOTIDE SEQUENCE</scope>
    <source>
        <strain evidence="2">JCM 1480</strain>
    </source>
</reference>
<keyword evidence="1" id="KW-0732">Signal</keyword>
<feature type="chain" id="PRO_5034065098" evidence="1">
    <location>
        <begin position="29"/>
        <end position="67"/>
    </location>
</feature>
<keyword evidence="5" id="KW-1185">Reference proteome</keyword>
<dbReference type="Proteomes" id="UP000746584">
    <property type="component" value="Unassembled WGS sequence"/>
</dbReference>